<evidence type="ECO:0000256" key="9">
    <source>
        <dbReference type="ARBA" id="ARBA00023136"/>
    </source>
</evidence>
<evidence type="ECO:0000256" key="10">
    <source>
        <dbReference type="PROSITE-ProRule" id="PRU00282"/>
    </source>
</evidence>
<evidence type="ECO:0000256" key="3">
    <source>
        <dbReference type="ARBA" id="ARBA00022448"/>
    </source>
</evidence>
<evidence type="ECO:0000256" key="12">
    <source>
        <dbReference type="SAM" id="MobiDB-lite"/>
    </source>
</evidence>
<dbReference type="InterPro" id="IPR050391">
    <property type="entry name" value="Mito_Metabolite_Transporter"/>
</dbReference>
<dbReference type="PANTHER" id="PTHR45618">
    <property type="entry name" value="MITOCHONDRIAL DICARBOXYLATE CARRIER-RELATED"/>
    <property type="match status" value="1"/>
</dbReference>
<dbReference type="InterPro" id="IPR018108">
    <property type="entry name" value="MCP_transmembrane"/>
</dbReference>
<evidence type="ECO:0000256" key="11">
    <source>
        <dbReference type="RuleBase" id="RU000488"/>
    </source>
</evidence>
<keyword evidence="3 11" id="KW-0813">Transport</keyword>
<feature type="compositionally biased region" description="Polar residues" evidence="12">
    <location>
        <begin position="10"/>
        <end position="22"/>
    </location>
</feature>
<name>A0A7R9CXG8_TIMCR</name>
<dbReference type="Pfam" id="PF00153">
    <property type="entry name" value="Mito_carr"/>
    <property type="match status" value="3"/>
</dbReference>
<dbReference type="PROSITE" id="PS50920">
    <property type="entry name" value="SOLCAR"/>
    <property type="match status" value="3"/>
</dbReference>
<keyword evidence="6" id="KW-0999">Mitochondrion inner membrane</keyword>
<keyword evidence="7" id="KW-1133">Transmembrane helix</keyword>
<feature type="repeat" description="Solcar" evidence="10">
    <location>
        <begin position="183"/>
        <end position="278"/>
    </location>
</feature>
<evidence type="ECO:0000313" key="13">
    <source>
        <dbReference type="EMBL" id="CAD7404183.1"/>
    </source>
</evidence>
<evidence type="ECO:0008006" key="14">
    <source>
        <dbReference type="Google" id="ProtNLM"/>
    </source>
</evidence>
<organism evidence="13">
    <name type="scientific">Timema cristinae</name>
    <name type="common">Walking stick</name>
    <dbReference type="NCBI Taxonomy" id="61476"/>
    <lineage>
        <taxon>Eukaryota</taxon>
        <taxon>Metazoa</taxon>
        <taxon>Ecdysozoa</taxon>
        <taxon>Arthropoda</taxon>
        <taxon>Hexapoda</taxon>
        <taxon>Insecta</taxon>
        <taxon>Pterygota</taxon>
        <taxon>Neoptera</taxon>
        <taxon>Polyneoptera</taxon>
        <taxon>Phasmatodea</taxon>
        <taxon>Timematodea</taxon>
        <taxon>Timematoidea</taxon>
        <taxon>Timematidae</taxon>
        <taxon>Timema</taxon>
    </lineage>
</organism>
<reference evidence="13" key="1">
    <citation type="submission" date="2020-11" db="EMBL/GenBank/DDBJ databases">
        <authorList>
            <person name="Tran Van P."/>
        </authorList>
    </citation>
    <scope>NUCLEOTIDE SEQUENCE</scope>
</reference>
<dbReference type="EMBL" id="OC319079">
    <property type="protein sequence ID" value="CAD7404183.1"/>
    <property type="molecule type" value="Genomic_DNA"/>
</dbReference>
<evidence type="ECO:0000256" key="1">
    <source>
        <dbReference type="ARBA" id="ARBA00004448"/>
    </source>
</evidence>
<gene>
    <name evidence="13" type="ORF">TCEB3V08_LOCUS7381</name>
</gene>
<dbReference type="AlphaFoldDB" id="A0A7R9CXG8"/>
<protein>
    <recommendedName>
        <fullName evidence="14">Mitochondrial uncoupling protein 4</fullName>
    </recommendedName>
</protein>
<keyword evidence="8" id="KW-0496">Mitochondrion</keyword>
<evidence type="ECO:0000256" key="4">
    <source>
        <dbReference type="ARBA" id="ARBA00022692"/>
    </source>
</evidence>
<feature type="repeat" description="Solcar" evidence="10">
    <location>
        <begin position="288"/>
        <end position="380"/>
    </location>
</feature>
<evidence type="ECO:0000256" key="8">
    <source>
        <dbReference type="ARBA" id="ARBA00023128"/>
    </source>
</evidence>
<dbReference type="GO" id="GO:0005743">
    <property type="term" value="C:mitochondrial inner membrane"/>
    <property type="evidence" value="ECO:0007669"/>
    <property type="project" value="UniProtKB-SubCell"/>
</dbReference>
<comment type="similarity">
    <text evidence="2 11">Belongs to the mitochondrial carrier (TC 2.A.29) family.</text>
</comment>
<dbReference type="SUPFAM" id="SSF103506">
    <property type="entry name" value="Mitochondrial carrier"/>
    <property type="match status" value="1"/>
</dbReference>
<proteinExistence type="inferred from homology"/>
<evidence type="ECO:0000256" key="2">
    <source>
        <dbReference type="ARBA" id="ARBA00006375"/>
    </source>
</evidence>
<keyword evidence="9 10" id="KW-0472">Membrane</keyword>
<comment type="subcellular location">
    <subcellularLocation>
        <location evidence="1">Mitochondrion inner membrane</location>
        <topology evidence="1">Multi-pass membrane protein</topology>
    </subcellularLocation>
</comment>
<feature type="repeat" description="Solcar" evidence="10">
    <location>
        <begin position="389"/>
        <end position="480"/>
    </location>
</feature>
<sequence>MVTGHRSPSHEGNATRSKHVNSLTTSSVNLNTVVLGTSVVQIKDGHGAYQKEAQLELEESRKQAVKRLIQLERRIAHHPHLKDQTYFSSHPPVYEKDTKIFVWNCAIHSTSDVVFDCCSHSHIGGVWRKAGLPGRESTVALAVPALTVSTARATVLSLLGSPAFLPTSYERKRTTVKHHVAGTTAEDKETEVQTSLGIAEVVTYPLDLTKTRLQVQGEIAALKNGTPNVPYRGMLHTGLGIVHEEGVVMLWRGVTPAIYRHVVYSGIRIVTYETLRDKIFKKEPDGSFPIWKSAMSGVISGALAQFFASPTDLIKVQIQMEGRRRLLGKPPRVHGTWDAFTKIVNKGGFKGLWKGSVPNVQRAALVNLGDLTTYDSVKRFLLTHTSLTDNHFTHILCSACAGLVAATMGTPADVVKTRIMNQPTDSKGYGLVYKSSIDCLVKTVENEGLFALYKGFLPVWIRMAPWSLTFWLSFEQIRSMLGATSF</sequence>
<keyword evidence="5" id="KW-0677">Repeat</keyword>
<keyword evidence="4 10" id="KW-0812">Transmembrane</keyword>
<evidence type="ECO:0000256" key="5">
    <source>
        <dbReference type="ARBA" id="ARBA00022737"/>
    </source>
</evidence>
<evidence type="ECO:0000256" key="7">
    <source>
        <dbReference type="ARBA" id="ARBA00022989"/>
    </source>
</evidence>
<dbReference type="InterPro" id="IPR023395">
    <property type="entry name" value="MCP_dom_sf"/>
</dbReference>
<evidence type="ECO:0000256" key="6">
    <source>
        <dbReference type="ARBA" id="ARBA00022792"/>
    </source>
</evidence>
<accession>A0A7R9CXG8</accession>
<dbReference type="Gene3D" id="1.50.40.10">
    <property type="entry name" value="Mitochondrial carrier domain"/>
    <property type="match status" value="1"/>
</dbReference>
<dbReference type="FunFam" id="1.50.40.10:FF:000062">
    <property type="entry name" value="mitochondrial uncoupling protein 3"/>
    <property type="match status" value="1"/>
</dbReference>
<feature type="region of interest" description="Disordered" evidence="12">
    <location>
        <begin position="1"/>
        <end position="22"/>
    </location>
</feature>